<evidence type="ECO:0000313" key="2">
    <source>
        <dbReference type="Proteomes" id="UP000228533"/>
    </source>
</evidence>
<protein>
    <submittedName>
        <fullName evidence="1">Uncharacterized protein</fullName>
    </submittedName>
</protein>
<reference evidence="2" key="1">
    <citation type="submission" date="2017-09" db="EMBL/GenBank/DDBJ databases">
        <title>Depth-based differentiation of microbial function through sediment-hosted aquifers and enrichment of novel symbionts in the deep terrestrial subsurface.</title>
        <authorList>
            <person name="Probst A.J."/>
            <person name="Ladd B."/>
            <person name="Jarett J.K."/>
            <person name="Geller-Mcgrath D.E."/>
            <person name="Sieber C.M.K."/>
            <person name="Emerson J.B."/>
            <person name="Anantharaman K."/>
            <person name="Thomas B.C."/>
            <person name="Malmstrom R."/>
            <person name="Stieglmeier M."/>
            <person name="Klingl A."/>
            <person name="Woyke T."/>
            <person name="Ryan C.M."/>
            <person name="Banfield J.F."/>
        </authorList>
    </citation>
    <scope>NUCLEOTIDE SEQUENCE [LARGE SCALE GENOMIC DNA]</scope>
</reference>
<comment type="caution">
    <text evidence="1">The sequence shown here is derived from an EMBL/GenBank/DDBJ whole genome shotgun (WGS) entry which is preliminary data.</text>
</comment>
<sequence length="111" mass="13021">MTSQHKTLAAGAWFKLSLMEQLANIGSEVIRALNWRVKNNQEYSQMAFERVLELFDLTMADKKNNQRLKEIARTREVLVDSFGDNIYQSSDHQWRKYFLEFNYAAQNAKGL</sequence>
<name>A0A2M6WUD5_9BACT</name>
<proteinExistence type="predicted"/>
<dbReference type="EMBL" id="PFAM01000004">
    <property type="protein sequence ID" value="PIT96409.1"/>
    <property type="molecule type" value="Genomic_DNA"/>
</dbReference>
<dbReference type="Proteomes" id="UP000228533">
    <property type="component" value="Unassembled WGS sequence"/>
</dbReference>
<accession>A0A2M6WUD5</accession>
<gene>
    <name evidence="1" type="ORF">COT94_00400</name>
</gene>
<organism evidence="1 2">
    <name type="scientific">Candidatus Falkowbacteria bacterium CG10_big_fil_rev_8_21_14_0_10_37_14</name>
    <dbReference type="NCBI Taxonomy" id="1974561"/>
    <lineage>
        <taxon>Bacteria</taxon>
        <taxon>Candidatus Falkowiibacteriota</taxon>
    </lineage>
</organism>
<evidence type="ECO:0000313" key="1">
    <source>
        <dbReference type="EMBL" id="PIT96409.1"/>
    </source>
</evidence>
<dbReference type="AlphaFoldDB" id="A0A2M6WUD5"/>